<dbReference type="RefSeq" id="WP_195134027.1">
    <property type="nucleotide sequence ID" value="NZ_JADLQX010000064.1"/>
</dbReference>
<accession>A0ABS0D1X2</accession>
<comment type="caution">
    <text evidence="1">The sequence shown here is derived from an EMBL/GenBank/DDBJ whole genome shotgun (WGS) entry which is preliminary data.</text>
</comment>
<evidence type="ECO:0008006" key="3">
    <source>
        <dbReference type="Google" id="ProtNLM"/>
    </source>
</evidence>
<proteinExistence type="predicted"/>
<gene>
    <name evidence="1" type="ORF">IU459_35770</name>
</gene>
<protein>
    <recommendedName>
        <fullName evidence="3">Integrase</fullName>
    </recommendedName>
</protein>
<keyword evidence="2" id="KW-1185">Reference proteome</keyword>
<organism evidence="1 2">
    <name type="scientific">Nocardia amamiensis</name>
    <dbReference type="NCBI Taxonomy" id="404578"/>
    <lineage>
        <taxon>Bacteria</taxon>
        <taxon>Bacillati</taxon>
        <taxon>Actinomycetota</taxon>
        <taxon>Actinomycetes</taxon>
        <taxon>Mycobacteriales</taxon>
        <taxon>Nocardiaceae</taxon>
        <taxon>Nocardia</taxon>
    </lineage>
</organism>
<reference evidence="1 2" key="1">
    <citation type="submission" date="2020-10" db="EMBL/GenBank/DDBJ databases">
        <title>Identification of Nocardia species via Next-generation sequencing and recognition of intraspecies genetic diversity.</title>
        <authorList>
            <person name="Li P."/>
            <person name="Li P."/>
            <person name="Lu B."/>
        </authorList>
    </citation>
    <scope>NUCLEOTIDE SEQUENCE [LARGE SCALE GENOMIC DNA]</scope>
    <source>
        <strain evidence="1 2">BJ06-0157</strain>
    </source>
</reference>
<dbReference type="Proteomes" id="UP000702209">
    <property type="component" value="Unassembled WGS sequence"/>
</dbReference>
<name>A0ABS0D1X2_9NOCA</name>
<sequence>MVLTVWSETGGVEGVFDFSLLPGSSELRRAFAAALDRKCGPGGTWRAYATCRAGYYAIREFLRWADCQDDPVRTVGEITPAMWSSWRLATPATANGRNCLGMVRALIPQVPGVSTDTVKAVERRMPPVVAPQEASYSYAEFTEIRTRAAATFNNALVRIRTNREHLRRWRDGEFEPDSSEWLVGDALDQVLRTGDAPLMPNAKVRTIRKHYRRALGGRSPEKTWGRLYLTRTEAFAAAVLLVASGSWNHSVLDAMTVPTTNTAIADDLDIHTVEIRKPRRPVRSRYTTNNLIDHGEGSPGRLLSQVIEATDPARYTLALQGRPTDRLLVCRLNRGWRDGSAFQLGIPASVHDPEIGSPACGHISLRRIRRTVQVLIRKEPAQNSRDTHESVYVMRDPATKHDAAATIAQGLTDAVEHARVIGAMRVAFGDVDALIELSDNPELAKAIGDGTLDTATAACTDFTHSPFSEPELPCTASFLLCLACPNAIATRRHLPRLVHLREALDELRGVVDSAVWSQDWHEHHLRVSALLDNHTTPEERAAALVDLSDADRATIGKLLRRRLDP</sequence>
<dbReference type="EMBL" id="JADLQX010000064">
    <property type="protein sequence ID" value="MBF6302845.1"/>
    <property type="molecule type" value="Genomic_DNA"/>
</dbReference>
<evidence type="ECO:0000313" key="1">
    <source>
        <dbReference type="EMBL" id="MBF6302845.1"/>
    </source>
</evidence>
<evidence type="ECO:0000313" key="2">
    <source>
        <dbReference type="Proteomes" id="UP000702209"/>
    </source>
</evidence>